<feature type="domain" description="Cation efflux protein cytoplasmic" evidence="11">
    <location>
        <begin position="226"/>
        <end position="289"/>
    </location>
</feature>
<evidence type="ECO:0000256" key="5">
    <source>
        <dbReference type="ARBA" id="ARBA00022906"/>
    </source>
</evidence>
<name>G5H878_9BACT</name>
<keyword evidence="5" id="KW-0864">Zinc transport</keyword>
<dbReference type="OrthoDB" id="9809646at2"/>
<feature type="transmembrane region" description="Helical" evidence="9">
    <location>
        <begin position="127"/>
        <end position="151"/>
    </location>
</feature>
<dbReference type="GO" id="GO:0005385">
    <property type="term" value="F:zinc ion transmembrane transporter activity"/>
    <property type="evidence" value="ECO:0007669"/>
    <property type="project" value="TreeGrafter"/>
</dbReference>
<dbReference type="SUPFAM" id="SSF160240">
    <property type="entry name" value="Cation efflux protein cytoplasmic domain-like"/>
    <property type="match status" value="1"/>
</dbReference>
<dbReference type="GeneID" id="92815837"/>
<proteinExistence type="inferred from homology"/>
<keyword evidence="7" id="KW-0406">Ion transport</keyword>
<dbReference type="GO" id="GO:0005886">
    <property type="term" value="C:plasma membrane"/>
    <property type="evidence" value="ECO:0007669"/>
    <property type="project" value="TreeGrafter"/>
</dbReference>
<reference evidence="12 13" key="1">
    <citation type="submission" date="2011-08" db="EMBL/GenBank/DDBJ databases">
        <title>The Genome Sequence of Alistipes indistinctus YIT 12060.</title>
        <authorList>
            <consortium name="The Broad Institute Genome Sequencing Platform"/>
            <person name="Earl A."/>
            <person name="Ward D."/>
            <person name="Feldgarden M."/>
            <person name="Gevers D."/>
            <person name="Morotomi M."/>
            <person name="Young S.K."/>
            <person name="Zeng Q."/>
            <person name="Gargeya S."/>
            <person name="Fitzgerald M."/>
            <person name="Haas B."/>
            <person name="Abouelleil A."/>
            <person name="Alvarado L."/>
            <person name="Arachchi H.M."/>
            <person name="Berlin A."/>
            <person name="Brown A."/>
            <person name="Chapman S.B."/>
            <person name="Chen Z."/>
            <person name="Dunbar C."/>
            <person name="Freedman E."/>
            <person name="Gearin G."/>
            <person name="Gellesch M."/>
            <person name="Goldberg J."/>
            <person name="Griggs A."/>
            <person name="Gujja S."/>
            <person name="Heiman D."/>
            <person name="Howarth C."/>
            <person name="Larson L."/>
            <person name="Lui A."/>
            <person name="MacDonald P.J.P."/>
            <person name="Montmayeur A."/>
            <person name="Murphy C."/>
            <person name="Neiman D."/>
            <person name="Pearson M."/>
            <person name="Priest M."/>
            <person name="Roberts A."/>
            <person name="Saif S."/>
            <person name="Shea T."/>
            <person name="Shenoy N."/>
            <person name="Sisk P."/>
            <person name="Stolte C."/>
            <person name="Sykes S."/>
            <person name="Wortman J."/>
            <person name="Nusbaum C."/>
            <person name="Birren B."/>
        </authorList>
    </citation>
    <scope>NUCLEOTIDE SEQUENCE [LARGE SCALE GENOMIC DNA]</scope>
    <source>
        <strain evidence="12 13">YIT 12060</strain>
    </source>
</reference>
<evidence type="ECO:0000256" key="6">
    <source>
        <dbReference type="ARBA" id="ARBA00022989"/>
    </source>
</evidence>
<sequence>MAHGHAHTHEHGHAHGHALPAPEQVNKAFIIGIALNLIFVLVEAAAGFWYDSLALLSDAGHNLSDVISLVLALLAFRMAKVKPNSRYTYGYKKSTVLVSLLNAIILLVAVGIILAESIEKLRNPQPIAGGVIAWVAGVGILINAFTAFLFLKDKERDLNIKGAYLHLMADALVSVGVVISGVIISYTHWYIIDPIIGIAIAIVILVSTWNLLRDSLRLSLDGVPAGISAEKIRKLLLQVDGVREIHHLHIWALSTTQNALTAHVVVASLEDGEAVKNRIKEILSEEHIPHATLELETVAECCTDRTD</sequence>
<dbReference type="PATRIC" id="fig|742725.3.peg.1203"/>
<comment type="caution">
    <text evidence="12">The sequence shown here is derived from an EMBL/GenBank/DDBJ whole genome shotgun (WGS) entry which is preliminary data.</text>
</comment>
<dbReference type="InterPro" id="IPR027470">
    <property type="entry name" value="Cation_efflux_CTD"/>
</dbReference>
<keyword evidence="8 9" id="KW-0472">Membrane</keyword>
<evidence type="ECO:0000256" key="3">
    <source>
        <dbReference type="ARBA" id="ARBA00022448"/>
    </source>
</evidence>
<dbReference type="PANTHER" id="PTHR11562">
    <property type="entry name" value="CATION EFFLUX PROTEIN/ ZINC TRANSPORTER"/>
    <property type="match status" value="1"/>
</dbReference>
<dbReference type="STRING" id="742725.HMPREF9450_01138"/>
<keyword evidence="6 9" id="KW-1133">Transmembrane helix</keyword>
<evidence type="ECO:0008006" key="14">
    <source>
        <dbReference type="Google" id="ProtNLM"/>
    </source>
</evidence>
<organism evidence="12 13">
    <name type="scientific">Alistipes indistinctus YIT 12060</name>
    <dbReference type="NCBI Taxonomy" id="742725"/>
    <lineage>
        <taxon>Bacteria</taxon>
        <taxon>Pseudomonadati</taxon>
        <taxon>Bacteroidota</taxon>
        <taxon>Bacteroidia</taxon>
        <taxon>Bacteroidales</taxon>
        <taxon>Rikenellaceae</taxon>
        <taxon>Alistipes</taxon>
    </lineage>
</organism>
<accession>G5H878</accession>
<evidence type="ECO:0000256" key="1">
    <source>
        <dbReference type="ARBA" id="ARBA00004141"/>
    </source>
</evidence>
<keyword evidence="3" id="KW-0813">Transport</keyword>
<evidence type="ECO:0000313" key="12">
    <source>
        <dbReference type="EMBL" id="EHB92273.1"/>
    </source>
</evidence>
<evidence type="ECO:0000256" key="8">
    <source>
        <dbReference type="ARBA" id="ARBA00023136"/>
    </source>
</evidence>
<gene>
    <name evidence="12" type="ORF">HMPREF9450_01138</name>
</gene>
<feature type="transmembrane region" description="Helical" evidence="9">
    <location>
        <begin position="163"/>
        <end position="184"/>
    </location>
</feature>
<dbReference type="eggNOG" id="COG1230">
    <property type="taxonomic scope" value="Bacteria"/>
</dbReference>
<feature type="transmembrane region" description="Helical" evidence="9">
    <location>
        <begin position="56"/>
        <end position="76"/>
    </location>
</feature>
<feature type="transmembrane region" description="Helical" evidence="9">
    <location>
        <begin position="96"/>
        <end position="115"/>
    </location>
</feature>
<dbReference type="InterPro" id="IPR050681">
    <property type="entry name" value="CDF/SLC30A"/>
</dbReference>
<dbReference type="InterPro" id="IPR002524">
    <property type="entry name" value="Cation_efflux"/>
</dbReference>
<evidence type="ECO:0000256" key="7">
    <source>
        <dbReference type="ARBA" id="ARBA00023065"/>
    </source>
</evidence>
<dbReference type="EMBL" id="ADLD01000011">
    <property type="protein sequence ID" value="EHB92273.1"/>
    <property type="molecule type" value="Genomic_DNA"/>
</dbReference>
<protein>
    <recommendedName>
        <fullName evidence="14">Cation efflux protein cytoplasmic domain-containing protein</fullName>
    </recommendedName>
</protein>
<dbReference type="HOGENOM" id="CLU_013430_0_0_10"/>
<dbReference type="SUPFAM" id="SSF161111">
    <property type="entry name" value="Cation efflux protein transmembrane domain-like"/>
    <property type="match status" value="1"/>
</dbReference>
<feature type="domain" description="Cation efflux protein transmembrane" evidence="10">
    <location>
        <begin position="30"/>
        <end position="217"/>
    </location>
</feature>
<dbReference type="Pfam" id="PF01545">
    <property type="entry name" value="Cation_efflux"/>
    <property type="match status" value="1"/>
</dbReference>
<dbReference type="AlphaFoldDB" id="G5H878"/>
<dbReference type="InterPro" id="IPR036837">
    <property type="entry name" value="Cation_efflux_CTD_sf"/>
</dbReference>
<dbReference type="InterPro" id="IPR027469">
    <property type="entry name" value="Cation_efflux_TMD_sf"/>
</dbReference>
<dbReference type="Proteomes" id="UP000006008">
    <property type="component" value="Unassembled WGS sequence"/>
</dbReference>
<keyword evidence="5" id="KW-0862">Zinc</keyword>
<dbReference type="Gene3D" id="1.20.1510.10">
    <property type="entry name" value="Cation efflux protein transmembrane domain"/>
    <property type="match status" value="1"/>
</dbReference>
<keyword evidence="4 9" id="KW-0812">Transmembrane</keyword>
<feature type="transmembrane region" description="Helical" evidence="9">
    <location>
        <begin position="190"/>
        <end position="212"/>
    </location>
</feature>
<dbReference type="InterPro" id="IPR058533">
    <property type="entry name" value="Cation_efflux_TM"/>
</dbReference>
<feature type="transmembrane region" description="Helical" evidence="9">
    <location>
        <begin position="28"/>
        <end position="50"/>
    </location>
</feature>
<dbReference type="RefSeq" id="WP_009133944.1">
    <property type="nucleotide sequence ID" value="NZ_CP102250.1"/>
</dbReference>
<dbReference type="PANTHER" id="PTHR11562:SF17">
    <property type="entry name" value="RE54080P-RELATED"/>
    <property type="match status" value="1"/>
</dbReference>
<evidence type="ECO:0000256" key="9">
    <source>
        <dbReference type="SAM" id="Phobius"/>
    </source>
</evidence>
<evidence type="ECO:0000256" key="2">
    <source>
        <dbReference type="ARBA" id="ARBA00008873"/>
    </source>
</evidence>
<dbReference type="NCBIfam" id="TIGR01297">
    <property type="entry name" value="CDF"/>
    <property type="match status" value="1"/>
</dbReference>
<comment type="similarity">
    <text evidence="2">Belongs to the cation diffusion facilitator (CDF) transporter (TC 2.A.4) family. SLC30A subfamily.</text>
</comment>
<evidence type="ECO:0000256" key="4">
    <source>
        <dbReference type="ARBA" id="ARBA00022692"/>
    </source>
</evidence>
<evidence type="ECO:0000313" key="13">
    <source>
        <dbReference type="Proteomes" id="UP000006008"/>
    </source>
</evidence>
<keyword evidence="13" id="KW-1185">Reference proteome</keyword>
<evidence type="ECO:0000259" key="10">
    <source>
        <dbReference type="Pfam" id="PF01545"/>
    </source>
</evidence>
<comment type="subcellular location">
    <subcellularLocation>
        <location evidence="1">Membrane</location>
        <topology evidence="1">Multi-pass membrane protein</topology>
    </subcellularLocation>
</comment>
<dbReference type="Pfam" id="PF16916">
    <property type="entry name" value="ZT_dimer"/>
    <property type="match status" value="1"/>
</dbReference>
<evidence type="ECO:0000259" key="11">
    <source>
        <dbReference type="Pfam" id="PF16916"/>
    </source>
</evidence>